<organism evidence="1 2">
    <name type="scientific">Vitis vinifera</name>
    <name type="common">Grape</name>
    <dbReference type="NCBI Taxonomy" id="29760"/>
    <lineage>
        <taxon>Eukaryota</taxon>
        <taxon>Viridiplantae</taxon>
        <taxon>Streptophyta</taxon>
        <taxon>Embryophyta</taxon>
        <taxon>Tracheophyta</taxon>
        <taxon>Spermatophyta</taxon>
        <taxon>Magnoliopsida</taxon>
        <taxon>eudicotyledons</taxon>
        <taxon>Gunneridae</taxon>
        <taxon>Pentapetalae</taxon>
        <taxon>rosids</taxon>
        <taxon>Vitales</taxon>
        <taxon>Vitaceae</taxon>
        <taxon>Viteae</taxon>
        <taxon>Vitis</taxon>
    </lineage>
</organism>
<dbReference type="CDD" id="cd09272">
    <property type="entry name" value="RNase_HI_RT_Ty1"/>
    <property type="match status" value="1"/>
</dbReference>
<name>A0A438CGD7_VITVI</name>
<comment type="caution">
    <text evidence="1">The sequence shown here is derived from an EMBL/GenBank/DDBJ whole genome shotgun (WGS) entry which is preliminary data.</text>
</comment>
<sequence length="262" mass="28943">MEVEFIALAAIGKEAEWLRDLMMDILFTANNVSTVSIHCDSQATLARAYSGVYNGKSRHISIRHEYVRQLIQYGIISISFVKSSGNLADPFTKPLTRDLNFTYVNLGVVPPLMRVGISFKKVHEWIEHMAIKVLSKKIMGTRVVSGSVCVVTGFVTRNNWFNATSNLGFQRSFVTITLRALKRRLGGMLSGHAMRFGCMGGKVVDMEDGYGGVCKEMAICMGMDGRGAVMTIKDTNNMNASLKNALNLTSLCFSYTSMSPHT</sequence>
<gene>
    <name evidence="1" type="ORF">CK203_099398</name>
</gene>
<dbReference type="AlphaFoldDB" id="A0A438CGD7"/>
<evidence type="ECO:0000313" key="2">
    <source>
        <dbReference type="Proteomes" id="UP000288805"/>
    </source>
</evidence>
<protein>
    <recommendedName>
        <fullName evidence="3">Retrovirus-related Pol polyprotein from transposon TNT 1-94</fullName>
    </recommendedName>
</protein>
<dbReference type="Proteomes" id="UP000288805">
    <property type="component" value="Unassembled WGS sequence"/>
</dbReference>
<evidence type="ECO:0008006" key="3">
    <source>
        <dbReference type="Google" id="ProtNLM"/>
    </source>
</evidence>
<proteinExistence type="predicted"/>
<reference evidence="1 2" key="1">
    <citation type="journal article" date="2018" name="PLoS Genet.">
        <title>Population sequencing reveals clonal diversity and ancestral inbreeding in the grapevine cultivar Chardonnay.</title>
        <authorList>
            <person name="Roach M.J."/>
            <person name="Johnson D.L."/>
            <person name="Bohlmann J."/>
            <person name="van Vuuren H.J."/>
            <person name="Jones S.J."/>
            <person name="Pretorius I.S."/>
            <person name="Schmidt S.A."/>
            <person name="Borneman A.R."/>
        </authorList>
    </citation>
    <scope>NUCLEOTIDE SEQUENCE [LARGE SCALE GENOMIC DNA]</scope>
    <source>
        <strain evidence="2">cv. Chardonnay</strain>
        <tissue evidence="1">Leaf</tissue>
    </source>
</reference>
<accession>A0A438CGD7</accession>
<dbReference type="EMBL" id="QGNW01002242">
    <property type="protein sequence ID" value="RVW22264.1"/>
    <property type="molecule type" value="Genomic_DNA"/>
</dbReference>
<evidence type="ECO:0000313" key="1">
    <source>
        <dbReference type="EMBL" id="RVW22264.1"/>
    </source>
</evidence>